<dbReference type="InterPro" id="IPR002035">
    <property type="entry name" value="VWF_A"/>
</dbReference>
<comment type="caution">
    <text evidence="3">The sequence shown here is derived from an EMBL/GenBank/DDBJ whole genome shotgun (WGS) entry which is preliminary data.</text>
</comment>
<gene>
    <name evidence="3" type="ORF">GCM10010979_04020</name>
</gene>
<accession>A0A916WFG8</accession>
<dbReference type="AlphaFoldDB" id="A0A916WFG8"/>
<feature type="domain" description="VWFA" evidence="2">
    <location>
        <begin position="98"/>
        <end position="285"/>
    </location>
</feature>
<feature type="transmembrane region" description="Helical" evidence="1">
    <location>
        <begin position="62"/>
        <end position="82"/>
    </location>
</feature>
<organism evidence="3 4">
    <name type="scientific">Conyzicola nivalis</name>
    <dbReference type="NCBI Taxonomy" id="1477021"/>
    <lineage>
        <taxon>Bacteria</taxon>
        <taxon>Bacillati</taxon>
        <taxon>Actinomycetota</taxon>
        <taxon>Actinomycetes</taxon>
        <taxon>Micrococcales</taxon>
        <taxon>Microbacteriaceae</taxon>
        <taxon>Conyzicola</taxon>
    </lineage>
</organism>
<dbReference type="InterPro" id="IPR036465">
    <property type="entry name" value="vWFA_dom_sf"/>
</dbReference>
<dbReference type="Pfam" id="PF00092">
    <property type="entry name" value="VWA"/>
    <property type="match status" value="1"/>
</dbReference>
<keyword evidence="1" id="KW-0472">Membrane</keyword>
<feature type="transmembrane region" description="Helical" evidence="1">
    <location>
        <begin position="6"/>
        <end position="27"/>
    </location>
</feature>
<reference evidence="3" key="1">
    <citation type="journal article" date="2014" name="Int. J. Syst. Evol. Microbiol.">
        <title>Complete genome sequence of Corynebacterium casei LMG S-19264T (=DSM 44701T), isolated from a smear-ripened cheese.</title>
        <authorList>
            <consortium name="US DOE Joint Genome Institute (JGI-PGF)"/>
            <person name="Walter F."/>
            <person name="Albersmeier A."/>
            <person name="Kalinowski J."/>
            <person name="Ruckert C."/>
        </authorList>
    </citation>
    <scope>NUCLEOTIDE SEQUENCE</scope>
    <source>
        <strain evidence="3">CGMCC 1.12813</strain>
    </source>
</reference>
<sequence>MELIFWWMLPLWLVGLAAAVAVAAVLARRSRRRTALSLPIAHRDRLTGLPGYARALRRYRRLLVGLIASLLVLLVGVALITARPASVSSVQPKLSNRDIVLCLDVSGSMVDYDREVLDVFGELAEQFTGERISLVVFNASAVTRFPLTSDYEYIADQFAALRDDFDSETSDYYRGTLFGNGSSLVGDGLASCVVRFDTPDAERSRSVILVTDNLIAGEPIFTLPEAGALAQQRGVTVYGINPGDTDAKAYLDDLAVEFRTVVEGTQGSYFALDDPKAIPSIVDEITSQQAAEMVGEPQIVLTDRPEVPVLIAFLGLAGLFVFAWRLRR</sequence>
<evidence type="ECO:0000313" key="3">
    <source>
        <dbReference type="EMBL" id="GGA92616.1"/>
    </source>
</evidence>
<proteinExistence type="predicted"/>
<evidence type="ECO:0000256" key="1">
    <source>
        <dbReference type="SAM" id="Phobius"/>
    </source>
</evidence>
<name>A0A916WFG8_9MICO</name>
<dbReference type="PROSITE" id="PS50234">
    <property type="entry name" value="VWFA"/>
    <property type="match status" value="1"/>
</dbReference>
<dbReference type="SMART" id="SM00327">
    <property type="entry name" value="VWA"/>
    <property type="match status" value="1"/>
</dbReference>
<dbReference type="RefSeq" id="WP_188509038.1">
    <property type="nucleotide sequence ID" value="NZ_BMGB01000001.1"/>
</dbReference>
<dbReference type="SUPFAM" id="SSF53300">
    <property type="entry name" value="vWA-like"/>
    <property type="match status" value="1"/>
</dbReference>
<dbReference type="Proteomes" id="UP000606922">
    <property type="component" value="Unassembled WGS sequence"/>
</dbReference>
<dbReference type="EMBL" id="BMGB01000001">
    <property type="protein sequence ID" value="GGA92616.1"/>
    <property type="molecule type" value="Genomic_DNA"/>
</dbReference>
<reference evidence="3" key="2">
    <citation type="submission" date="2020-09" db="EMBL/GenBank/DDBJ databases">
        <authorList>
            <person name="Sun Q."/>
            <person name="Zhou Y."/>
        </authorList>
    </citation>
    <scope>NUCLEOTIDE SEQUENCE</scope>
    <source>
        <strain evidence="3">CGMCC 1.12813</strain>
    </source>
</reference>
<keyword evidence="4" id="KW-1185">Reference proteome</keyword>
<evidence type="ECO:0000259" key="2">
    <source>
        <dbReference type="PROSITE" id="PS50234"/>
    </source>
</evidence>
<evidence type="ECO:0000313" key="4">
    <source>
        <dbReference type="Proteomes" id="UP000606922"/>
    </source>
</evidence>
<protein>
    <recommendedName>
        <fullName evidence="2">VWFA domain-containing protein</fullName>
    </recommendedName>
</protein>
<feature type="transmembrane region" description="Helical" evidence="1">
    <location>
        <begin position="307"/>
        <end position="326"/>
    </location>
</feature>
<keyword evidence="1" id="KW-1133">Transmembrane helix</keyword>
<dbReference type="Gene3D" id="3.40.50.410">
    <property type="entry name" value="von Willebrand factor, type A domain"/>
    <property type="match status" value="1"/>
</dbReference>
<keyword evidence="1" id="KW-0812">Transmembrane</keyword>